<dbReference type="EMBL" id="LN891051">
    <property type="protein sequence ID" value="CUS10245.1"/>
    <property type="molecule type" value="Genomic_DNA"/>
</dbReference>
<proteinExistence type="predicted"/>
<organism evidence="2 3">
    <name type="scientific">Tuber aestivum</name>
    <name type="common">summer truffle</name>
    <dbReference type="NCBI Taxonomy" id="59557"/>
    <lineage>
        <taxon>Eukaryota</taxon>
        <taxon>Fungi</taxon>
        <taxon>Dikarya</taxon>
        <taxon>Ascomycota</taxon>
        <taxon>Pezizomycotina</taxon>
        <taxon>Pezizomycetes</taxon>
        <taxon>Pezizales</taxon>
        <taxon>Tuberaceae</taxon>
        <taxon>Tuber</taxon>
    </lineage>
</organism>
<evidence type="ECO:0000313" key="2">
    <source>
        <dbReference type="EMBL" id="CUS10245.1"/>
    </source>
</evidence>
<feature type="region of interest" description="Disordered" evidence="1">
    <location>
        <begin position="46"/>
        <end position="73"/>
    </location>
</feature>
<gene>
    <name evidence="2" type="ORF">GSTUAT00005615001</name>
</gene>
<evidence type="ECO:0000313" key="3">
    <source>
        <dbReference type="Proteomes" id="UP001412239"/>
    </source>
</evidence>
<reference evidence="2" key="1">
    <citation type="submission" date="2015-10" db="EMBL/GenBank/DDBJ databases">
        <authorList>
            <person name="Regsiter A."/>
            <person name="william w."/>
        </authorList>
    </citation>
    <scope>NUCLEOTIDE SEQUENCE</scope>
    <source>
        <strain evidence="2">Montdore</strain>
    </source>
</reference>
<feature type="compositionally biased region" description="Polar residues" evidence="1">
    <location>
        <begin position="46"/>
        <end position="63"/>
    </location>
</feature>
<sequence length="87" mass="9303">MFYPLLLILLCLFSLFVGYRFLFYSHALGILGIPFELYPGSGSLTPCSENSEGAGTPESTSTRDPTDDSVGITSSTGLACLLFVSIL</sequence>
<dbReference type="Proteomes" id="UP001412239">
    <property type="component" value="Unassembled WGS sequence"/>
</dbReference>
<evidence type="ECO:0000256" key="1">
    <source>
        <dbReference type="SAM" id="MobiDB-lite"/>
    </source>
</evidence>
<name>A0A292PU67_9PEZI</name>
<accession>A0A292PU67</accession>
<protein>
    <submittedName>
        <fullName evidence="2">Uncharacterized protein</fullName>
    </submittedName>
</protein>
<dbReference type="AlphaFoldDB" id="A0A292PU67"/>
<keyword evidence="3" id="KW-1185">Reference proteome</keyword>